<reference evidence="2" key="1">
    <citation type="journal article" date="2019" name="bioRxiv">
        <title>The Genome of the Zebra Mussel, Dreissena polymorpha: A Resource for Invasive Species Research.</title>
        <authorList>
            <person name="McCartney M.A."/>
            <person name="Auch B."/>
            <person name="Kono T."/>
            <person name="Mallez S."/>
            <person name="Zhang Y."/>
            <person name="Obille A."/>
            <person name="Becker A."/>
            <person name="Abrahante J.E."/>
            <person name="Garbe J."/>
            <person name="Badalamenti J.P."/>
            <person name="Herman A."/>
            <person name="Mangelson H."/>
            <person name="Liachko I."/>
            <person name="Sullivan S."/>
            <person name="Sone E.D."/>
            <person name="Koren S."/>
            <person name="Silverstein K.A.T."/>
            <person name="Beckman K.B."/>
            <person name="Gohl D.M."/>
        </authorList>
    </citation>
    <scope>NUCLEOTIDE SEQUENCE</scope>
    <source>
        <strain evidence="2">Duluth1</strain>
        <tissue evidence="2">Whole animal</tissue>
    </source>
</reference>
<evidence type="ECO:0000313" key="2">
    <source>
        <dbReference type="EMBL" id="KAH3830296.1"/>
    </source>
</evidence>
<gene>
    <name evidence="2" type="ORF">DPMN_103536</name>
</gene>
<accession>A0A9D4H652</accession>
<dbReference type="AlphaFoldDB" id="A0A9D4H652"/>
<name>A0A9D4H652_DREPO</name>
<keyword evidence="3" id="KW-1185">Reference proteome</keyword>
<sequence length="63" mass="7149">MDENPIIVLIEFGKLMGFRLMDLFAALDKDGSKSLDHEEIRNGLRVTRLIKARSGKTWLNTCA</sequence>
<protein>
    <recommendedName>
        <fullName evidence="1">EF-hand domain-containing protein</fullName>
    </recommendedName>
</protein>
<dbReference type="PROSITE" id="PS50222">
    <property type="entry name" value="EF_HAND_2"/>
    <property type="match status" value="1"/>
</dbReference>
<proteinExistence type="predicted"/>
<dbReference type="Pfam" id="PF13405">
    <property type="entry name" value="EF-hand_6"/>
    <property type="match status" value="1"/>
</dbReference>
<dbReference type="Proteomes" id="UP000828390">
    <property type="component" value="Unassembled WGS sequence"/>
</dbReference>
<dbReference type="EMBL" id="JAIWYP010000004">
    <property type="protein sequence ID" value="KAH3830296.1"/>
    <property type="molecule type" value="Genomic_DNA"/>
</dbReference>
<dbReference type="InterPro" id="IPR018247">
    <property type="entry name" value="EF_Hand_1_Ca_BS"/>
</dbReference>
<comment type="caution">
    <text evidence="2">The sequence shown here is derived from an EMBL/GenBank/DDBJ whole genome shotgun (WGS) entry which is preliminary data.</text>
</comment>
<feature type="domain" description="EF-hand" evidence="1">
    <location>
        <begin position="15"/>
        <end position="50"/>
    </location>
</feature>
<dbReference type="InterPro" id="IPR002048">
    <property type="entry name" value="EF_hand_dom"/>
</dbReference>
<evidence type="ECO:0000313" key="3">
    <source>
        <dbReference type="Proteomes" id="UP000828390"/>
    </source>
</evidence>
<dbReference type="GO" id="GO:0005509">
    <property type="term" value="F:calcium ion binding"/>
    <property type="evidence" value="ECO:0007669"/>
    <property type="project" value="InterPro"/>
</dbReference>
<reference evidence="2" key="2">
    <citation type="submission" date="2020-11" db="EMBL/GenBank/DDBJ databases">
        <authorList>
            <person name="McCartney M.A."/>
            <person name="Auch B."/>
            <person name="Kono T."/>
            <person name="Mallez S."/>
            <person name="Becker A."/>
            <person name="Gohl D.M."/>
            <person name="Silverstein K.A.T."/>
            <person name="Koren S."/>
            <person name="Bechman K.B."/>
            <person name="Herman A."/>
            <person name="Abrahante J.E."/>
            <person name="Garbe J."/>
        </authorList>
    </citation>
    <scope>NUCLEOTIDE SEQUENCE</scope>
    <source>
        <strain evidence="2">Duluth1</strain>
        <tissue evidence="2">Whole animal</tissue>
    </source>
</reference>
<dbReference type="PROSITE" id="PS00018">
    <property type="entry name" value="EF_HAND_1"/>
    <property type="match status" value="1"/>
</dbReference>
<organism evidence="2 3">
    <name type="scientific">Dreissena polymorpha</name>
    <name type="common">Zebra mussel</name>
    <name type="synonym">Mytilus polymorpha</name>
    <dbReference type="NCBI Taxonomy" id="45954"/>
    <lineage>
        <taxon>Eukaryota</taxon>
        <taxon>Metazoa</taxon>
        <taxon>Spiralia</taxon>
        <taxon>Lophotrochozoa</taxon>
        <taxon>Mollusca</taxon>
        <taxon>Bivalvia</taxon>
        <taxon>Autobranchia</taxon>
        <taxon>Heteroconchia</taxon>
        <taxon>Euheterodonta</taxon>
        <taxon>Imparidentia</taxon>
        <taxon>Neoheterodontei</taxon>
        <taxon>Myida</taxon>
        <taxon>Dreissenoidea</taxon>
        <taxon>Dreissenidae</taxon>
        <taxon>Dreissena</taxon>
    </lineage>
</organism>
<evidence type="ECO:0000259" key="1">
    <source>
        <dbReference type="PROSITE" id="PS50222"/>
    </source>
</evidence>